<comment type="caution">
    <text evidence="2">The sequence shown here is derived from an EMBL/GenBank/DDBJ whole genome shotgun (WGS) entry which is preliminary data.</text>
</comment>
<name>A0ABX9DWM5_9PSEU</name>
<organism evidence="2 3">
    <name type="scientific">Lentzea atacamensis</name>
    <dbReference type="NCBI Taxonomy" id="531938"/>
    <lineage>
        <taxon>Bacteria</taxon>
        <taxon>Bacillati</taxon>
        <taxon>Actinomycetota</taxon>
        <taxon>Actinomycetes</taxon>
        <taxon>Pseudonocardiales</taxon>
        <taxon>Pseudonocardiaceae</taxon>
        <taxon>Lentzea</taxon>
    </lineage>
</organism>
<gene>
    <name evidence="2" type="ORF">C8D87_114174</name>
</gene>
<reference evidence="2 3" key="1">
    <citation type="submission" date="2018-06" db="EMBL/GenBank/DDBJ databases">
        <title>Genomic Encyclopedia of Type Strains, Phase IV (KMG-IV): sequencing the most valuable type-strain genomes for metagenomic binning, comparative biology and taxonomic classification.</title>
        <authorList>
            <person name="Goeker M."/>
        </authorList>
    </citation>
    <scope>NUCLEOTIDE SEQUENCE [LARGE SCALE GENOMIC DNA]</scope>
    <source>
        <strain evidence="2 3">DSM 45479</strain>
    </source>
</reference>
<dbReference type="RefSeq" id="WP_233442544.1">
    <property type="nucleotide sequence ID" value="NZ_QLTT01000014.1"/>
</dbReference>
<evidence type="ECO:0000313" key="2">
    <source>
        <dbReference type="EMBL" id="RAS59562.1"/>
    </source>
</evidence>
<keyword evidence="3" id="KW-1185">Reference proteome</keyword>
<evidence type="ECO:0000256" key="1">
    <source>
        <dbReference type="SAM" id="MobiDB-lite"/>
    </source>
</evidence>
<feature type="region of interest" description="Disordered" evidence="1">
    <location>
        <begin position="1"/>
        <end position="24"/>
    </location>
</feature>
<evidence type="ECO:0000313" key="3">
    <source>
        <dbReference type="Proteomes" id="UP000248714"/>
    </source>
</evidence>
<proteinExistence type="predicted"/>
<accession>A0ABX9DWM5</accession>
<dbReference type="Proteomes" id="UP000248714">
    <property type="component" value="Unassembled WGS sequence"/>
</dbReference>
<sequence>MPEPNAELAQAMRNTKSPNDTGEDLTTRELADLVRAWLRHHRNINAPVYERYVCKLLRGEIRWPNDDYRAAFRAVLGASTDSALGFRRTRRSGRSVNTVAEVNRKQFLKCAAAVAVLPAAAATPIPVELADLAVSARPAPLPDCVSEKDISGVRKLAKVYGSLDHEGSGSLIRDALNAQLTSSLGLLFVKCPDRLKAELYEAVGFLAHTAAFNAFDSYEFDDARDRFKIAQACAEVEGYWNWHLRAKVLSSRARLEIWCNDPDEGLTLTELALVRARDRLTARERAMLHSARARALAKLGRVEETMAAIGMADTEFSHADPRVDPPWMAYYDRAQHDGDTGHALWDLGVNGTFAEQARRRLADAVAGHSDAFARSRAISGIKLASLVAVTGDPAEAVSLGFRALDDFSAVRSRRASNDLLELSAFVRPHLAINGVAELRTRVNGMLALQ</sequence>
<protein>
    <submittedName>
        <fullName evidence="2">Uncharacterized protein</fullName>
    </submittedName>
</protein>
<dbReference type="EMBL" id="QLTT01000014">
    <property type="protein sequence ID" value="RAS59562.1"/>
    <property type="molecule type" value="Genomic_DNA"/>
</dbReference>